<dbReference type="PANTHER" id="PTHR30344:SF1">
    <property type="entry name" value="6-PHOSPHOGLUCONOLACTONASE"/>
    <property type="match status" value="1"/>
</dbReference>
<dbReference type="InterPro" id="IPR011048">
    <property type="entry name" value="Haem_d1_sf"/>
</dbReference>
<dbReference type="SUPFAM" id="SSF51004">
    <property type="entry name" value="C-terminal (heme d1) domain of cytochrome cd1-nitrite reductase"/>
    <property type="match status" value="1"/>
</dbReference>
<dbReference type="InterPro" id="IPR019405">
    <property type="entry name" value="Lactonase_7-beta_prop"/>
</dbReference>
<protein>
    <recommendedName>
        <fullName evidence="5">6-phosphogluconolactonase</fullName>
    </recommendedName>
</protein>
<reference evidence="3" key="1">
    <citation type="submission" date="2013-11" db="EMBL/GenBank/DDBJ databases">
        <title>Genome sequence of the fusiform rust pathogen reveals effectors for host alternation and coevolution with pine.</title>
        <authorList>
            <consortium name="DOE Joint Genome Institute"/>
            <person name="Smith K."/>
            <person name="Pendleton A."/>
            <person name="Kubisiak T."/>
            <person name="Anderson C."/>
            <person name="Salamov A."/>
            <person name="Aerts A."/>
            <person name="Riley R."/>
            <person name="Clum A."/>
            <person name="Lindquist E."/>
            <person name="Ence D."/>
            <person name="Campbell M."/>
            <person name="Kronenberg Z."/>
            <person name="Feau N."/>
            <person name="Dhillon B."/>
            <person name="Hamelin R."/>
            <person name="Burleigh J."/>
            <person name="Smith J."/>
            <person name="Yandell M."/>
            <person name="Nelson C."/>
            <person name="Grigoriev I."/>
            <person name="Davis J."/>
        </authorList>
    </citation>
    <scope>NUCLEOTIDE SEQUENCE</scope>
    <source>
        <strain evidence="3">G11</strain>
    </source>
</reference>
<evidence type="ECO:0008006" key="5">
    <source>
        <dbReference type="Google" id="ProtNLM"/>
    </source>
</evidence>
<dbReference type="Proteomes" id="UP000886653">
    <property type="component" value="Unassembled WGS sequence"/>
</dbReference>
<evidence type="ECO:0000256" key="2">
    <source>
        <dbReference type="SAM" id="SignalP"/>
    </source>
</evidence>
<dbReference type="AlphaFoldDB" id="A0A9P6NDG6"/>
<proteinExistence type="inferred from homology"/>
<comment type="similarity">
    <text evidence="1">Belongs to the cycloisomerase 2 family.</text>
</comment>
<sequence>MFSNAWLRLQLGSITLFWLSTNCQNLTVKGTETNNQITPIGAANSSVTKVLDSVPDVLKMFISGYGKSIMAYNFDTKKGTFTLTGITSDLGANPSWLTLDRSKKILISTHEVGDFESKNKTGGVVTSTILPDGTLKKISTGLTPENPVSSEFSLDQGLVVVASYTGGSLSTFSVDPTGKLSPQPLQTFFFKGSGPVKDRQTAAFAHQARFVPGGNLVLVPDLGSDRMHVFLLGTSNQLTAGDDIIFKEGSGPRHLEFGRSNSGVLLIYVVLELSNELSIFEILPDSKKPKFIEKQTVSTLPKNSNKTSFNAAEVSITPDGKFVYVTNRQKDPQGRLDDNTFAIFPRDSVTGLLKPPTFAPTGGKGPRQFSFSPDKIASFIMVACQDSNLVIVHRRNTTSGELSMMAAVPVEAPTMILLRN</sequence>
<dbReference type="GO" id="GO:0017057">
    <property type="term" value="F:6-phosphogluconolactonase activity"/>
    <property type="evidence" value="ECO:0007669"/>
    <property type="project" value="TreeGrafter"/>
</dbReference>
<name>A0A9P6NDG6_9BASI</name>
<dbReference type="EMBL" id="MU167290">
    <property type="protein sequence ID" value="KAG0144705.1"/>
    <property type="molecule type" value="Genomic_DNA"/>
</dbReference>
<dbReference type="OrthoDB" id="9972196at2759"/>
<dbReference type="InterPro" id="IPR050282">
    <property type="entry name" value="Cycloisomerase_2"/>
</dbReference>
<accession>A0A9P6NDG6</accession>
<evidence type="ECO:0000313" key="3">
    <source>
        <dbReference type="EMBL" id="KAG0144705.1"/>
    </source>
</evidence>
<keyword evidence="2" id="KW-0732">Signal</keyword>
<gene>
    <name evidence="3" type="ORF">CROQUDRAFT_46952</name>
</gene>
<evidence type="ECO:0000256" key="1">
    <source>
        <dbReference type="ARBA" id="ARBA00005564"/>
    </source>
</evidence>
<dbReference type="Pfam" id="PF10282">
    <property type="entry name" value="Lactonase"/>
    <property type="match status" value="1"/>
</dbReference>
<dbReference type="Gene3D" id="2.130.10.10">
    <property type="entry name" value="YVTN repeat-like/Quinoprotein amine dehydrogenase"/>
    <property type="match status" value="1"/>
</dbReference>
<feature type="chain" id="PRO_5040306154" description="6-phosphogluconolactonase" evidence="2">
    <location>
        <begin position="24"/>
        <end position="420"/>
    </location>
</feature>
<keyword evidence="4" id="KW-1185">Reference proteome</keyword>
<organism evidence="3 4">
    <name type="scientific">Cronartium quercuum f. sp. fusiforme G11</name>
    <dbReference type="NCBI Taxonomy" id="708437"/>
    <lineage>
        <taxon>Eukaryota</taxon>
        <taxon>Fungi</taxon>
        <taxon>Dikarya</taxon>
        <taxon>Basidiomycota</taxon>
        <taxon>Pucciniomycotina</taxon>
        <taxon>Pucciniomycetes</taxon>
        <taxon>Pucciniales</taxon>
        <taxon>Coleosporiaceae</taxon>
        <taxon>Cronartium</taxon>
    </lineage>
</organism>
<dbReference type="InterPro" id="IPR015943">
    <property type="entry name" value="WD40/YVTN_repeat-like_dom_sf"/>
</dbReference>
<evidence type="ECO:0000313" key="4">
    <source>
        <dbReference type="Proteomes" id="UP000886653"/>
    </source>
</evidence>
<dbReference type="PANTHER" id="PTHR30344">
    <property type="entry name" value="6-PHOSPHOGLUCONOLACTONASE-RELATED"/>
    <property type="match status" value="1"/>
</dbReference>
<comment type="caution">
    <text evidence="3">The sequence shown here is derived from an EMBL/GenBank/DDBJ whole genome shotgun (WGS) entry which is preliminary data.</text>
</comment>
<feature type="signal peptide" evidence="2">
    <location>
        <begin position="1"/>
        <end position="23"/>
    </location>
</feature>